<dbReference type="Pfam" id="PF03797">
    <property type="entry name" value="Autotransporter"/>
    <property type="match status" value="1"/>
</dbReference>
<dbReference type="InterPro" id="IPR005546">
    <property type="entry name" value="Autotransporte_beta"/>
</dbReference>
<evidence type="ECO:0000313" key="4">
    <source>
        <dbReference type="Proteomes" id="UP000229081"/>
    </source>
</evidence>
<evidence type="ECO:0000259" key="2">
    <source>
        <dbReference type="PROSITE" id="PS51208"/>
    </source>
</evidence>
<gene>
    <name evidence="3" type="ORF">CVN68_19130</name>
</gene>
<evidence type="ECO:0000313" key="3">
    <source>
        <dbReference type="EMBL" id="ATY33809.1"/>
    </source>
</evidence>
<proteinExistence type="predicted"/>
<dbReference type="Gene3D" id="2.40.128.130">
    <property type="entry name" value="Autotransporter beta-domain"/>
    <property type="match status" value="1"/>
</dbReference>
<keyword evidence="1" id="KW-0732">Signal</keyword>
<dbReference type="SMART" id="SM00869">
    <property type="entry name" value="Autotransporter"/>
    <property type="match status" value="1"/>
</dbReference>
<dbReference type="PROSITE" id="PS51208">
    <property type="entry name" value="AUTOTRANSPORTER"/>
    <property type="match status" value="1"/>
</dbReference>
<feature type="signal peptide" evidence="1">
    <location>
        <begin position="1"/>
        <end position="39"/>
    </location>
</feature>
<accession>A0A2K8MPA3</accession>
<dbReference type="EMBL" id="CP024923">
    <property type="protein sequence ID" value="ATY33809.1"/>
    <property type="molecule type" value="Genomic_DNA"/>
</dbReference>
<feature type="domain" description="Autotransporter" evidence="2">
    <location>
        <begin position="1274"/>
        <end position="1546"/>
    </location>
</feature>
<dbReference type="InterPro" id="IPR006626">
    <property type="entry name" value="PbH1"/>
</dbReference>
<dbReference type="SUPFAM" id="SSF103515">
    <property type="entry name" value="Autotransporter"/>
    <property type="match status" value="1"/>
</dbReference>
<dbReference type="RefSeq" id="WP_100283606.1">
    <property type="nucleotide sequence ID" value="NZ_CP024923.1"/>
</dbReference>
<dbReference type="InterPro" id="IPR036709">
    <property type="entry name" value="Autotransporte_beta_dom_sf"/>
</dbReference>
<sequence>MNARISNLARTSPRRRTVSRLAALATSASLAAIASPAYAQCVEGPPANFTCAGATDVPQIIVTDDATVTTVPGFSIDASGNGNGLALQVSGDGLISFEGPGELIGSGVRFSTTGSSAASAGELLVSSNGNILANGAIGLGLDNAGGGATSVHWQGSIVNSGGHGIYAGSSPGAGDLVLVINEVTARGDGVWAQYNSDESVMITALGPVIGRDGVGVRIDAGASAASVELNVTDATGGTDGIAINNMGTNITTIDAGGVVTGLSGAGIIVETGTDALTVAVHAAQVNGQTAGIQVSNNGVRDTDIIATGQVAATTSAGINAINGSSARDISIAAADVVGLLGVNASNGGTGSTTLVTTGTVVGFGSDGIRATASVDATNILVDAHNVEGDRVGISVHNDGTGTTAVRASGTVVGQNADGIDVITTQSFQGTTVDAVNVTGYNGIYVDNNGGGSNHVTATGTVTGNGATGDGILVNNQTGGADIRVAAVDVSGGRRGISVENYGTETLIATTGLVTGGESGIFALNGVATTDLTIRTASVRGEDQGILTEHFGTGRTVILAGGPVTGVNGAGILVNADGAGAVDVIAGDVTGGSRGISIFNSGTGTTRVDASGTVTGLGAAGLAIRNSGSATGIEVRAAAVNGQTLGIEAENFGSGNTTIAATGFVAGATNAGVRAHNSLGAADISITASDVAGAIGILATSDGTGATSVVSSGAVVGFGHDAIHVSTAATTTNVLVDVFDAEGLQSGIQIDNLGTGTTTVHSSGTVTGQVFSGIQIETGTSAQDVIVDAVNVTGTSGINVRNFGTGSASVGATGAVTGTEADAAGIVVVGGTGSLDLRVSAVTVEGGAVGIDTSNQGSGQTFIATTGQVKGGDSGIVARNGLGATDLTILATDVWGASNGIVAENLGSGDMDVTATGNVFALDQMGIRLSAGAGSGDVTLKVGSTIGDLNGVSIVNAGLGETRVRIDGVARGGTNAIEVFSSAGQDVTIVNNGTVRNMSGQSADEAIRATGGSTGIGNTGTLLGTLAISGGSSVVANTGSWRSIGGVSSFGTADDQLFNTATGTIVGGLLSGAAESTVWQGLERFQNNGVLKLQDGGVGDILQTSAATTFANGSVLNVDIAGTSGADSFRTTGTVAIDAGSRLQAVTTQPLVLHGKYVVVQADGGLTGQFAFEDKLLTAFAGLRDGYTPTSAFLEFAQLKALAGAGLTPNQKAAAGGADSLPDGNALKDALLLLPTDAAAQAAFDQLSGEIHPSARNAMVEDSRLIRGAVLGRLADGEGSGLWGRLFAASGISDGDSNAAALDRDTKGGVLGLDRSLGPVTVGVAGGWSDTSLRIARRDSNGSIESIHGVVYAGGRFGPFGLRGGAGYARTSTETTRRIAFAAISATPTADYHGSVLQGFVEAGYRVPLGGGHVEPFASLTAIRAKTDAFTEADGPAALSGTAISEKTMSTMLGARFETSPAGAFSLRGTAGWRHAWGDLDPAGRHAFAGGTPFTVLGAAGSKNAGVFDVEARYRISPSVTLSVGYNGVLGARNADHAITGAFKIVF</sequence>
<dbReference type="OrthoDB" id="7195851at2"/>
<evidence type="ECO:0000256" key="1">
    <source>
        <dbReference type="SAM" id="SignalP"/>
    </source>
</evidence>
<feature type="chain" id="PRO_5014700798" description="Autotransporter domain-containing protein" evidence="1">
    <location>
        <begin position="40"/>
        <end position="1546"/>
    </location>
</feature>
<dbReference type="KEGG" id="sphc:CVN68_19130"/>
<name>A0A2K8MPA3_9SPHN</name>
<dbReference type="InterPro" id="IPR006315">
    <property type="entry name" value="OM_autotransptr_brl_dom"/>
</dbReference>
<reference evidence="3 4" key="1">
    <citation type="submission" date="2017-11" db="EMBL/GenBank/DDBJ databases">
        <title>Complete genome sequence of Sphingomonas sp. Strain Cra20, a psychrotolerant potential plant growth promoting rhizobacteria.</title>
        <authorList>
            <person name="Luo Y."/>
        </authorList>
    </citation>
    <scope>NUCLEOTIDE SEQUENCE [LARGE SCALE GENOMIC DNA]</scope>
    <source>
        <strain evidence="3 4">Cra20</strain>
    </source>
</reference>
<dbReference type="GO" id="GO:0019867">
    <property type="term" value="C:outer membrane"/>
    <property type="evidence" value="ECO:0007669"/>
    <property type="project" value="InterPro"/>
</dbReference>
<dbReference type="SMART" id="SM00710">
    <property type="entry name" value="PbH1"/>
    <property type="match status" value="10"/>
</dbReference>
<organism evidence="3 4">
    <name type="scientific">Sphingomonas psychrotolerans</name>
    <dbReference type="NCBI Taxonomy" id="1327635"/>
    <lineage>
        <taxon>Bacteria</taxon>
        <taxon>Pseudomonadati</taxon>
        <taxon>Pseudomonadota</taxon>
        <taxon>Alphaproteobacteria</taxon>
        <taxon>Sphingomonadales</taxon>
        <taxon>Sphingomonadaceae</taxon>
        <taxon>Sphingomonas</taxon>
    </lineage>
</organism>
<protein>
    <recommendedName>
        <fullName evidence="2">Autotransporter domain-containing protein</fullName>
    </recommendedName>
</protein>
<dbReference type="NCBIfam" id="TIGR01414">
    <property type="entry name" value="autotrans_barl"/>
    <property type="match status" value="1"/>
</dbReference>
<keyword evidence="4" id="KW-1185">Reference proteome</keyword>
<dbReference type="Proteomes" id="UP000229081">
    <property type="component" value="Chromosome"/>
</dbReference>